<reference evidence="5 6" key="1">
    <citation type="submission" date="2019-08" db="EMBL/GenBank/DDBJ databases">
        <title>Aureimonas fodiniaquatilis sp. nov., isolated from a coal mine wastewater.</title>
        <authorList>
            <person name="Kim W."/>
        </authorList>
    </citation>
    <scope>NUCLEOTIDE SEQUENCE [LARGE SCALE GENOMIC DNA]</scope>
    <source>
        <strain evidence="5 6">CAU 1482</strain>
    </source>
</reference>
<dbReference type="InterPro" id="IPR036390">
    <property type="entry name" value="WH_DNA-bd_sf"/>
</dbReference>
<dbReference type="EMBL" id="VTWH01000002">
    <property type="protein sequence ID" value="KAA0970387.1"/>
    <property type="molecule type" value="Genomic_DNA"/>
</dbReference>
<evidence type="ECO:0000256" key="3">
    <source>
        <dbReference type="ARBA" id="ARBA00023163"/>
    </source>
</evidence>
<evidence type="ECO:0000256" key="2">
    <source>
        <dbReference type="ARBA" id="ARBA00023125"/>
    </source>
</evidence>
<feature type="domain" description="HTH asnC-type" evidence="4">
    <location>
        <begin position="1"/>
        <end position="62"/>
    </location>
</feature>
<dbReference type="Gene3D" id="3.30.70.920">
    <property type="match status" value="1"/>
</dbReference>
<dbReference type="Gene3D" id="1.10.10.10">
    <property type="entry name" value="Winged helix-like DNA-binding domain superfamily/Winged helix DNA-binding domain"/>
    <property type="match status" value="1"/>
</dbReference>
<dbReference type="PANTHER" id="PTHR30154">
    <property type="entry name" value="LEUCINE-RESPONSIVE REGULATORY PROTEIN"/>
    <property type="match status" value="1"/>
</dbReference>
<keyword evidence="2" id="KW-0238">DNA-binding</keyword>
<dbReference type="RefSeq" id="WP_149299315.1">
    <property type="nucleotide sequence ID" value="NZ_VTWH01000002.1"/>
</dbReference>
<dbReference type="AlphaFoldDB" id="A0A5B0DU98"/>
<protein>
    <submittedName>
        <fullName evidence="5">Lrp/AsnC family transcriptional regulator</fullName>
    </submittedName>
</protein>
<dbReference type="Proteomes" id="UP000324738">
    <property type="component" value="Unassembled WGS sequence"/>
</dbReference>
<keyword evidence="6" id="KW-1185">Reference proteome</keyword>
<dbReference type="InterPro" id="IPR019888">
    <property type="entry name" value="Tscrpt_reg_AsnC-like"/>
</dbReference>
<dbReference type="OrthoDB" id="9809462at2"/>
<keyword evidence="3" id="KW-0804">Transcription</keyword>
<dbReference type="GO" id="GO:0043200">
    <property type="term" value="P:response to amino acid"/>
    <property type="evidence" value="ECO:0007669"/>
    <property type="project" value="TreeGrafter"/>
</dbReference>
<dbReference type="GO" id="GO:0005829">
    <property type="term" value="C:cytosol"/>
    <property type="evidence" value="ECO:0007669"/>
    <property type="project" value="TreeGrafter"/>
</dbReference>
<dbReference type="InterPro" id="IPR019887">
    <property type="entry name" value="Tscrpt_reg_AsnC/Lrp_C"/>
</dbReference>
<dbReference type="SMART" id="SM00344">
    <property type="entry name" value="HTH_ASNC"/>
    <property type="match status" value="1"/>
</dbReference>
<dbReference type="Pfam" id="PF13404">
    <property type="entry name" value="HTH_AsnC-type"/>
    <property type="match status" value="1"/>
</dbReference>
<gene>
    <name evidence="5" type="ORF">FPY71_07660</name>
</gene>
<dbReference type="PRINTS" id="PR00033">
    <property type="entry name" value="HTHASNC"/>
</dbReference>
<evidence type="ECO:0000313" key="5">
    <source>
        <dbReference type="EMBL" id="KAA0970387.1"/>
    </source>
</evidence>
<dbReference type="PANTHER" id="PTHR30154:SF53">
    <property type="entry name" value="HTH-TYPE TRANSCRIPTIONAL REGULATOR LRPC"/>
    <property type="match status" value="1"/>
</dbReference>
<dbReference type="InterPro" id="IPR000485">
    <property type="entry name" value="AsnC-type_HTH_dom"/>
</dbReference>
<name>A0A5B0DU98_9HYPH</name>
<evidence type="ECO:0000256" key="1">
    <source>
        <dbReference type="ARBA" id="ARBA00023015"/>
    </source>
</evidence>
<dbReference type="GO" id="GO:0043565">
    <property type="term" value="F:sequence-specific DNA binding"/>
    <property type="evidence" value="ECO:0007669"/>
    <property type="project" value="InterPro"/>
</dbReference>
<organism evidence="5 6">
    <name type="scientific">Aureimonas fodinaquatilis</name>
    <dbReference type="NCBI Taxonomy" id="2565783"/>
    <lineage>
        <taxon>Bacteria</taxon>
        <taxon>Pseudomonadati</taxon>
        <taxon>Pseudomonadota</taxon>
        <taxon>Alphaproteobacteria</taxon>
        <taxon>Hyphomicrobiales</taxon>
        <taxon>Aurantimonadaceae</taxon>
        <taxon>Aureimonas</taxon>
    </lineage>
</organism>
<dbReference type="SUPFAM" id="SSF54909">
    <property type="entry name" value="Dimeric alpha+beta barrel"/>
    <property type="match status" value="1"/>
</dbReference>
<accession>A0A5B0DU98</accession>
<sequence length="145" mass="15969">MDAIDQRLITILRHDGRRSLSDLAVELGLTRATVRARLERLKKNDEIIGFTVILRSDAIDLPVRGIMMIEIGGHSADAVVKTLNGFSEVSAIHTTNGKWDLVVELGTSDLIAFDQVLRRIRLIAGITNSETSLLLATPRSVKARL</sequence>
<evidence type="ECO:0000313" key="6">
    <source>
        <dbReference type="Proteomes" id="UP000324738"/>
    </source>
</evidence>
<keyword evidence="1" id="KW-0805">Transcription regulation</keyword>
<dbReference type="InterPro" id="IPR036388">
    <property type="entry name" value="WH-like_DNA-bd_sf"/>
</dbReference>
<dbReference type="PROSITE" id="PS50956">
    <property type="entry name" value="HTH_ASNC_2"/>
    <property type="match status" value="1"/>
</dbReference>
<dbReference type="InterPro" id="IPR011008">
    <property type="entry name" value="Dimeric_a/b-barrel"/>
</dbReference>
<dbReference type="Pfam" id="PF01037">
    <property type="entry name" value="AsnC_trans_reg"/>
    <property type="match status" value="1"/>
</dbReference>
<evidence type="ECO:0000259" key="4">
    <source>
        <dbReference type="PROSITE" id="PS50956"/>
    </source>
</evidence>
<comment type="caution">
    <text evidence="5">The sequence shown here is derived from an EMBL/GenBank/DDBJ whole genome shotgun (WGS) entry which is preliminary data.</text>
</comment>
<dbReference type="SUPFAM" id="SSF46785">
    <property type="entry name" value="Winged helix' DNA-binding domain"/>
    <property type="match status" value="1"/>
</dbReference>
<proteinExistence type="predicted"/>